<dbReference type="EMBL" id="KZ451953">
    <property type="protein sequence ID" value="PKA58361.1"/>
    <property type="molecule type" value="Genomic_DNA"/>
</dbReference>
<dbReference type="STRING" id="1088818.A0A2I0AS31"/>
<dbReference type="InterPro" id="IPR000719">
    <property type="entry name" value="Prot_kinase_dom"/>
</dbReference>
<reference evidence="13 14" key="1">
    <citation type="journal article" date="2017" name="Nature">
        <title>The Apostasia genome and the evolution of orchids.</title>
        <authorList>
            <person name="Zhang G.Q."/>
            <person name="Liu K.W."/>
            <person name="Li Z."/>
            <person name="Lohaus R."/>
            <person name="Hsiao Y.Y."/>
            <person name="Niu S.C."/>
            <person name="Wang J.Y."/>
            <person name="Lin Y.C."/>
            <person name="Xu Q."/>
            <person name="Chen L.J."/>
            <person name="Yoshida K."/>
            <person name="Fujiwara S."/>
            <person name="Wang Z.W."/>
            <person name="Zhang Y.Q."/>
            <person name="Mitsuda N."/>
            <person name="Wang M."/>
            <person name="Liu G.H."/>
            <person name="Pecoraro L."/>
            <person name="Huang H.X."/>
            <person name="Xiao X.J."/>
            <person name="Lin M."/>
            <person name="Wu X.Y."/>
            <person name="Wu W.L."/>
            <person name="Chen Y.Y."/>
            <person name="Chang S.B."/>
            <person name="Sakamoto S."/>
            <person name="Ohme-Takagi M."/>
            <person name="Yagi M."/>
            <person name="Zeng S.J."/>
            <person name="Shen C.Y."/>
            <person name="Yeh C.M."/>
            <person name="Luo Y.B."/>
            <person name="Tsai W.C."/>
            <person name="Van de Peer Y."/>
            <person name="Liu Z.J."/>
        </authorList>
    </citation>
    <scope>NUCLEOTIDE SEQUENCE [LARGE SCALE GENOMIC DNA]</scope>
    <source>
        <strain evidence="14">cv. Shenzhen</strain>
        <tissue evidence="13">Stem</tissue>
    </source>
</reference>
<dbReference type="PANTHER" id="PTHR24343:SF376">
    <property type="entry name" value="SERINE_THREONINE-PROTEIN KINASE SRK2A-RELATED"/>
    <property type="match status" value="1"/>
</dbReference>
<evidence type="ECO:0000256" key="8">
    <source>
        <dbReference type="ARBA" id="ARBA00047899"/>
    </source>
</evidence>
<feature type="domain" description="Protein kinase" evidence="12">
    <location>
        <begin position="4"/>
        <end position="194"/>
    </location>
</feature>
<sequence>MEKFEMLGAIGEGNFGVARLMRNKETKELVAVKCIERGEKIDQNVAREIMNHRSLRHPNIIRFKEVVLTRTHLAIVMEYASGGEIFNKICCVGRFSENEARYYFQQLICGVSYCHQMQICHRDLKLENILLDGSPMPKLKICDFGEFSWRSPPYFIRCRSRRWAPQLTLHQRFSHERSMTAKWQMYGLVESLSI</sequence>
<accession>A0A2I0AS31</accession>
<dbReference type="FunFam" id="3.30.200.20:FF:000045">
    <property type="entry name" value="Serine/threonine-protein kinase SRK2E"/>
    <property type="match status" value="1"/>
</dbReference>
<proteinExistence type="inferred from homology"/>
<dbReference type="PROSITE" id="PS00107">
    <property type="entry name" value="PROTEIN_KINASE_ATP"/>
    <property type="match status" value="1"/>
</dbReference>
<dbReference type="EC" id="2.7.11.1" evidence="1"/>
<evidence type="ECO:0000259" key="12">
    <source>
        <dbReference type="PROSITE" id="PS50011"/>
    </source>
</evidence>
<dbReference type="InterPro" id="IPR017441">
    <property type="entry name" value="Protein_kinase_ATP_BS"/>
</dbReference>
<dbReference type="GO" id="GO:0106310">
    <property type="term" value="F:protein serine kinase activity"/>
    <property type="evidence" value="ECO:0007669"/>
    <property type="project" value="RHEA"/>
</dbReference>
<evidence type="ECO:0000256" key="7">
    <source>
        <dbReference type="ARBA" id="ARBA00022840"/>
    </source>
</evidence>
<dbReference type="GO" id="GO:0004674">
    <property type="term" value="F:protein serine/threonine kinase activity"/>
    <property type="evidence" value="ECO:0007669"/>
    <property type="project" value="UniProtKB-KW"/>
</dbReference>
<evidence type="ECO:0000256" key="10">
    <source>
        <dbReference type="PROSITE-ProRule" id="PRU10141"/>
    </source>
</evidence>
<dbReference type="PROSITE" id="PS00108">
    <property type="entry name" value="PROTEIN_KINASE_ST"/>
    <property type="match status" value="1"/>
</dbReference>
<organism evidence="13 14">
    <name type="scientific">Apostasia shenzhenica</name>
    <dbReference type="NCBI Taxonomy" id="1088818"/>
    <lineage>
        <taxon>Eukaryota</taxon>
        <taxon>Viridiplantae</taxon>
        <taxon>Streptophyta</taxon>
        <taxon>Embryophyta</taxon>
        <taxon>Tracheophyta</taxon>
        <taxon>Spermatophyta</taxon>
        <taxon>Magnoliopsida</taxon>
        <taxon>Liliopsida</taxon>
        <taxon>Asparagales</taxon>
        <taxon>Orchidaceae</taxon>
        <taxon>Apostasioideae</taxon>
        <taxon>Apostasia</taxon>
    </lineage>
</organism>
<protein>
    <recommendedName>
        <fullName evidence="1">non-specific serine/threonine protein kinase</fullName>
        <ecNumber evidence="1">2.7.11.1</ecNumber>
    </recommendedName>
</protein>
<keyword evidence="2 11" id="KW-0723">Serine/threonine-protein kinase</keyword>
<evidence type="ECO:0000256" key="9">
    <source>
        <dbReference type="ARBA" id="ARBA00048679"/>
    </source>
</evidence>
<comment type="catalytic activity">
    <reaction evidence="9">
        <text>L-seryl-[protein] + ATP = O-phospho-L-seryl-[protein] + ADP + H(+)</text>
        <dbReference type="Rhea" id="RHEA:17989"/>
        <dbReference type="Rhea" id="RHEA-COMP:9863"/>
        <dbReference type="Rhea" id="RHEA-COMP:11604"/>
        <dbReference type="ChEBI" id="CHEBI:15378"/>
        <dbReference type="ChEBI" id="CHEBI:29999"/>
        <dbReference type="ChEBI" id="CHEBI:30616"/>
        <dbReference type="ChEBI" id="CHEBI:83421"/>
        <dbReference type="ChEBI" id="CHEBI:456216"/>
        <dbReference type="EC" id="2.7.11.1"/>
    </reaction>
</comment>
<feature type="binding site" evidence="10">
    <location>
        <position position="33"/>
    </location>
    <ligand>
        <name>ATP</name>
        <dbReference type="ChEBI" id="CHEBI:30616"/>
    </ligand>
</feature>
<keyword evidence="14" id="KW-1185">Reference proteome</keyword>
<keyword evidence="4" id="KW-0938">Abscisic acid signaling pathway</keyword>
<keyword evidence="7 10" id="KW-0067">ATP-binding</keyword>
<dbReference type="SMART" id="SM00220">
    <property type="entry name" value="S_TKc"/>
    <property type="match status" value="1"/>
</dbReference>
<dbReference type="InterPro" id="IPR008271">
    <property type="entry name" value="Ser/Thr_kinase_AS"/>
</dbReference>
<keyword evidence="6 13" id="KW-0418">Kinase</keyword>
<evidence type="ECO:0000313" key="14">
    <source>
        <dbReference type="Proteomes" id="UP000236161"/>
    </source>
</evidence>
<keyword evidence="3 13" id="KW-0808">Transferase</keyword>
<evidence type="ECO:0000256" key="11">
    <source>
        <dbReference type="RuleBase" id="RU000304"/>
    </source>
</evidence>
<dbReference type="Proteomes" id="UP000236161">
    <property type="component" value="Unassembled WGS sequence"/>
</dbReference>
<evidence type="ECO:0000313" key="13">
    <source>
        <dbReference type="EMBL" id="PKA58361.1"/>
    </source>
</evidence>
<dbReference type="Pfam" id="PF00069">
    <property type="entry name" value="Pkinase"/>
    <property type="match status" value="1"/>
</dbReference>
<dbReference type="PANTHER" id="PTHR24343">
    <property type="entry name" value="SERINE/THREONINE KINASE"/>
    <property type="match status" value="1"/>
</dbReference>
<evidence type="ECO:0000256" key="5">
    <source>
        <dbReference type="ARBA" id="ARBA00022741"/>
    </source>
</evidence>
<dbReference type="PROSITE" id="PS50011">
    <property type="entry name" value="PROTEIN_KINASE_DOM"/>
    <property type="match status" value="1"/>
</dbReference>
<dbReference type="AlphaFoldDB" id="A0A2I0AS31"/>
<dbReference type="SUPFAM" id="SSF56112">
    <property type="entry name" value="Protein kinase-like (PK-like)"/>
    <property type="match status" value="1"/>
</dbReference>
<evidence type="ECO:0000256" key="4">
    <source>
        <dbReference type="ARBA" id="ARBA00022682"/>
    </source>
</evidence>
<comment type="similarity">
    <text evidence="11">Belongs to the protein kinase superfamily.</text>
</comment>
<name>A0A2I0AS31_9ASPA</name>
<dbReference type="Gene3D" id="1.10.510.10">
    <property type="entry name" value="Transferase(Phosphotransferase) domain 1"/>
    <property type="match status" value="1"/>
</dbReference>
<keyword evidence="5 10" id="KW-0547">Nucleotide-binding</keyword>
<dbReference type="Gene3D" id="3.30.200.20">
    <property type="entry name" value="Phosphorylase Kinase, domain 1"/>
    <property type="match status" value="1"/>
</dbReference>
<dbReference type="GO" id="GO:0005524">
    <property type="term" value="F:ATP binding"/>
    <property type="evidence" value="ECO:0007669"/>
    <property type="project" value="UniProtKB-UniRule"/>
</dbReference>
<evidence type="ECO:0000256" key="1">
    <source>
        <dbReference type="ARBA" id="ARBA00012513"/>
    </source>
</evidence>
<evidence type="ECO:0000256" key="3">
    <source>
        <dbReference type="ARBA" id="ARBA00022679"/>
    </source>
</evidence>
<comment type="catalytic activity">
    <reaction evidence="8">
        <text>L-threonyl-[protein] + ATP = O-phospho-L-threonyl-[protein] + ADP + H(+)</text>
        <dbReference type="Rhea" id="RHEA:46608"/>
        <dbReference type="Rhea" id="RHEA-COMP:11060"/>
        <dbReference type="Rhea" id="RHEA-COMP:11605"/>
        <dbReference type="ChEBI" id="CHEBI:15378"/>
        <dbReference type="ChEBI" id="CHEBI:30013"/>
        <dbReference type="ChEBI" id="CHEBI:30616"/>
        <dbReference type="ChEBI" id="CHEBI:61977"/>
        <dbReference type="ChEBI" id="CHEBI:456216"/>
        <dbReference type="EC" id="2.7.11.1"/>
    </reaction>
</comment>
<dbReference type="GO" id="GO:0009738">
    <property type="term" value="P:abscisic acid-activated signaling pathway"/>
    <property type="evidence" value="ECO:0007669"/>
    <property type="project" value="UniProtKB-KW"/>
</dbReference>
<dbReference type="InterPro" id="IPR011009">
    <property type="entry name" value="Kinase-like_dom_sf"/>
</dbReference>
<evidence type="ECO:0000256" key="6">
    <source>
        <dbReference type="ARBA" id="ARBA00022777"/>
    </source>
</evidence>
<evidence type="ECO:0000256" key="2">
    <source>
        <dbReference type="ARBA" id="ARBA00022527"/>
    </source>
</evidence>
<dbReference type="OrthoDB" id="193931at2759"/>
<gene>
    <name evidence="13" type="primary">SAPK6</name>
    <name evidence="13" type="ORF">AXF42_Ash013867</name>
</gene>